<feature type="compositionally biased region" description="Polar residues" evidence="1">
    <location>
        <begin position="143"/>
        <end position="155"/>
    </location>
</feature>
<protein>
    <submittedName>
        <fullName evidence="4">J domain-containing protein</fullName>
    </submittedName>
</protein>
<dbReference type="PANTHER" id="PTHR44825">
    <property type="match status" value="1"/>
</dbReference>
<dbReference type="InterPro" id="IPR052763">
    <property type="entry name" value="DnaJ_C4"/>
</dbReference>
<dbReference type="PANTHER" id="PTHR44825:SF1">
    <property type="entry name" value="DNAJ HOMOLOG SUBFAMILY C MEMBER 4"/>
    <property type="match status" value="1"/>
</dbReference>
<evidence type="ECO:0000259" key="2">
    <source>
        <dbReference type="PROSITE" id="PS50076"/>
    </source>
</evidence>
<dbReference type="CDD" id="cd06257">
    <property type="entry name" value="DnaJ"/>
    <property type="match status" value="1"/>
</dbReference>
<evidence type="ECO:0000313" key="3">
    <source>
        <dbReference type="Proteomes" id="UP000887566"/>
    </source>
</evidence>
<reference evidence="4" key="1">
    <citation type="submission" date="2022-11" db="UniProtKB">
        <authorList>
            <consortium name="WormBaseParasite"/>
        </authorList>
    </citation>
    <scope>IDENTIFICATION</scope>
</reference>
<feature type="compositionally biased region" description="Basic and acidic residues" evidence="1">
    <location>
        <begin position="119"/>
        <end position="142"/>
    </location>
</feature>
<name>A0A914X506_9BILA</name>
<feature type="region of interest" description="Disordered" evidence="1">
    <location>
        <begin position="105"/>
        <end position="162"/>
    </location>
</feature>
<dbReference type="InterPro" id="IPR036869">
    <property type="entry name" value="J_dom_sf"/>
</dbReference>
<dbReference type="AlphaFoldDB" id="A0A914X506"/>
<dbReference type="InterPro" id="IPR001623">
    <property type="entry name" value="DnaJ_domain"/>
</dbReference>
<sequence>MYNIGQSCFRNQRQLSWTRFQHCFQIFVSSRYKSTLRKRDYYEVLGVSRLANKKVIRDAYIAKSKKLHPDRLASSSNDATAHEKFIELQEAYEVLSHRGTRIEYDSVSRRQQSSTARKSRSDTSGSHHSDPTRSADQSRRDQSGNQADESITADQQRVRGGETDDLPMEKVVLLWTRRISLTILLSLLILG</sequence>
<feature type="compositionally biased region" description="Polar residues" evidence="1">
    <location>
        <begin position="109"/>
        <end position="118"/>
    </location>
</feature>
<proteinExistence type="predicted"/>
<dbReference type="Gene3D" id="1.10.287.110">
    <property type="entry name" value="DnaJ domain"/>
    <property type="match status" value="1"/>
</dbReference>
<dbReference type="PRINTS" id="PR00625">
    <property type="entry name" value="JDOMAIN"/>
</dbReference>
<accession>A0A914X506</accession>
<dbReference type="WBParaSite" id="PSAMB.scaffold6510size9335.g28665.t1">
    <property type="protein sequence ID" value="PSAMB.scaffold6510size9335.g28665.t1"/>
    <property type="gene ID" value="PSAMB.scaffold6510size9335.g28665"/>
</dbReference>
<feature type="domain" description="J" evidence="2">
    <location>
        <begin position="40"/>
        <end position="108"/>
    </location>
</feature>
<dbReference type="Proteomes" id="UP000887566">
    <property type="component" value="Unplaced"/>
</dbReference>
<dbReference type="PROSITE" id="PS50076">
    <property type="entry name" value="DNAJ_2"/>
    <property type="match status" value="1"/>
</dbReference>
<organism evidence="3 4">
    <name type="scientific">Plectus sambesii</name>
    <dbReference type="NCBI Taxonomy" id="2011161"/>
    <lineage>
        <taxon>Eukaryota</taxon>
        <taxon>Metazoa</taxon>
        <taxon>Ecdysozoa</taxon>
        <taxon>Nematoda</taxon>
        <taxon>Chromadorea</taxon>
        <taxon>Plectida</taxon>
        <taxon>Plectina</taxon>
        <taxon>Plectoidea</taxon>
        <taxon>Plectidae</taxon>
        <taxon>Plectus</taxon>
    </lineage>
</organism>
<evidence type="ECO:0000256" key="1">
    <source>
        <dbReference type="SAM" id="MobiDB-lite"/>
    </source>
</evidence>
<keyword evidence="3" id="KW-1185">Reference proteome</keyword>
<dbReference type="Pfam" id="PF00226">
    <property type="entry name" value="DnaJ"/>
    <property type="match status" value="1"/>
</dbReference>
<dbReference type="SUPFAM" id="SSF46565">
    <property type="entry name" value="Chaperone J-domain"/>
    <property type="match status" value="1"/>
</dbReference>
<dbReference type="SMART" id="SM00271">
    <property type="entry name" value="DnaJ"/>
    <property type="match status" value="1"/>
</dbReference>
<evidence type="ECO:0000313" key="4">
    <source>
        <dbReference type="WBParaSite" id="PSAMB.scaffold6510size9335.g28665.t1"/>
    </source>
</evidence>